<organism evidence="1">
    <name type="scientific">Anguilla anguilla</name>
    <name type="common">European freshwater eel</name>
    <name type="synonym">Muraena anguilla</name>
    <dbReference type="NCBI Taxonomy" id="7936"/>
    <lineage>
        <taxon>Eukaryota</taxon>
        <taxon>Metazoa</taxon>
        <taxon>Chordata</taxon>
        <taxon>Craniata</taxon>
        <taxon>Vertebrata</taxon>
        <taxon>Euteleostomi</taxon>
        <taxon>Actinopterygii</taxon>
        <taxon>Neopterygii</taxon>
        <taxon>Teleostei</taxon>
        <taxon>Anguilliformes</taxon>
        <taxon>Anguillidae</taxon>
        <taxon>Anguilla</taxon>
    </lineage>
</organism>
<accession>A0A0E9V0Q0</accession>
<proteinExistence type="predicted"/>
<dbReference type="AlphaFoldDB" id="A0A0E9V0Q0"/>
<reference evidence="1" key="2">
    <citation type="journal article" date="2015" name="Fish Shellfish Immunol.">
        <title>Early steps in the European eel (Anguilla anguilla)-Vibrio vulnificus interaction in the gills: Role of the RtxA13 toxin.</title>
        <authorList>
            <person name="Callol A."/>
            <person name="Pajuelo D."/>
            <person name="Ebbesson L."/>
            <person name="Teles M."/>
            <person name="MacKenzie S."/>
            <person name="Amaro C."/>
        </authorList>
    </citation>
    <scope>NUCLEOTIDE SEQUENCE</scope>
</reference>
<reference evidence="1" key="1">
    <citation type="submission" date="2014-11" db="EMBL/GenBank/DDBJ databases">
        <authorList>
            <person name="Amaro Gonzalez C."/>
        </authorList>
    </citation>
    <scope>NUCLEOTIDE SEQUENCE</scope>
</reference>
<sequence>MGVSSDNARKHPGNERLLRMNWRSRCRARRGICPDCVYYYSR</sequence>
<dbReference type="EMBL" id="GBXM01037562">
    <property type="protein sequence ID" value="JAH71015.1"/>
    <property type="molecule type" value="Transcribed_RNA"/>
</dbReference>
<evidence type="ECO:0000313" key="1">
    <source>
        <dbReference type="EMBL" id="JAH71015.1"/>
    </source>
</evidence>
<protein>
    <submittedName>
        <fullName evidence="1">Uncharacterized protein</fullName>
    </submittedName>
</protein>
<name>A0A0E9V0Q0_ANGAN</name>